<keyword evidence="3" id="KW-1185">Reference proteome</keyword>
<dbReference type="AlphaFoldDB" id="A0A2T6A943"/>
<dbReference type="OrthoDB" id="19542at2"/>
<protein>
    <submittedName>
        <fullName evidence="2">Exopolysaccharide biosynthesis protein YbjH</fullName>
    </submittedName>
</protein>
<organism evidence="2 3">
    <name type="scientific">Allosediminivita pacifica</name>
    <dbReference type="NCBI Taxonomy" id="1267769"/>
    <lineage>
        <taxon>Bacteria</taxon>
        <taxon>Pseudomonadati</taxon>
        <taxon>Pseudomonadota</taxon>
        <taxon>Alphaproteobacteria</taxon>
        <taxon>Rhodobacterales</taxon>
        <taxon>Paracoccaceae</taxon>
        <taxon>Allosediminivita</taxon>
    </lineage>
</organism>
<reference evidence="2 3" key="1">
    <citation type="submission" date="2018-04" db="EMBL/GenBank/DDBJ databases">
        <title>Genomic Encyclopedia of Archaeal and Bacterial Type Strains, Phase II (KMG-II): from individual species to whole genera.</title>
        <authorList>
            <person name="Goeker M."/>
        </authorList>
    </citation>
    <scope>NUCLEOTIDE SEQUENCE [LARGE SCALE GENOMIC DNA]</scope>
    <source>
        <strain evidence="2 3">DSM 29329</strain>
    </source>
</reference>
<sequence length="718" mass="78377">MERKGIRQALLCSTLGLACAWPLSAIPQEAPWQRPTLNFQGVPGLVDMPGAHQMPDAEGSITVNAFGSDVQRNIFHFQIGPRLSGVFRYVYGDNLRNTGAYYDRSFDIRYQLVEESLTWPALAVGLQDFGGTGIYAGEYIVAGKTFGRLRATAGLGWGRFGSEGGFENPLGVFGDRFKNRPETAVNVTQTGQFDADQWFRGDAAFFGGLQYEVSDRLVVSAEYSSDAYALEEANTSFSRQSPVSVAASYRFDNGLDLTAAWLYGDALGVQLSYSFNPKTPPGPASGREGQGPVVAASSAVALGWGGMMGGAARDAGAGESFEARLRSRLGAQGLRLIALKRSGDVLEVHYRNDRYLAEAEGIGRAARVIAGELPAGVERMILVPRQGELSPSAVTLERADLVALQDDLDGSWKSFARAEIDDGRAHPLSLRTPGAYPRFTYGVDLYAGPTVSDPDNFVAESGLRFDALLALAPGLTLDTELRQPLLVNRVEPLPNQPEGESDYPVVRTDGARYDDDTDLELRRLTADYVFRPGEDLFGRVSVGQFEQMYGGASAELLWKPADSRLGLGAEITYARKRQPDDPFGFEDFDTTTGFVSAYYEFSEGYLGQIDVGQYLAGDTGATVSFDREFDNGFRIGAYATITDMPTDEFGEGSFDKGIRFSVPASWLLGYPSGREFATTWRPTTGDGGARVKQANRLYERVRLGQARELQEDWGSFWR</sequence>
<dbReference type="EMBL" id="QBKN01000034">
    <property type="protein sequence ID" value="PTX40347.1"/>
    <property type="molecule type" value="Genomic_DNA"/>
</dbReference>
<proteinExistence type="predicted"/>
<dbReference type="Pfam" id="PF06082">
    <property type="entry name" value="YjbH"/>
    <property type="match status" value="1"/>
</dbReference>
<comment type="caution">
    <text evidence="2">The sequence shown here is derived from an EMBL/GenBank/DDBJ whole genome shotgun (WGS) entry which is preliminary data.</text>
</comment>
<name>A0A2T6A943_9RHOB</name>
<evidence type="ECO:0000313" key="3">
    <source>
        <dbReference type="Proteomes" id="UP000244069"/>
    </source>
</evidence>
<evidence type="ECO:0000256" key="1">
    <source>
        <dbReference type="SAM" id="SignalP"/>
    </source>
</evidence>
<evidence type="ECO:0000313" key="2">
    <source>
        <dbReference type="EMBL" id="PTX40347.1"/>
    </source>
</evidence>
<keyword evidence="1" id="KW-0732">Signal</keyword>
<dbReference type="RefSeq" id="WP_158274099.1">
    <property type="nucleotide sequence ID" value="NZ_BMEZ01000033.1"/>
</dbReference>
<dbReference type="InterPro" id="IPR010344">
    <property type="entry name" value="YbjH"/>
</dbReference>
<dbReference type="PROSITE" id="PS51257">
    <property type="entry name" value="PROKAR_LIPOPROTEIN"/>
    <property type="match status" value="1"/>
</dbReference>
<feature type="chain" id="PRO_5015760792" evidence="1">
    <location>
        <begin position="26"/>
        <end position="718"/>
    </location>
</feature>
<accession>A0A2T6A943</accession>
<dbReference type="Proteomes" id="UP000244069">
    <property type="component" value="Unassembled WGS sequence"/>
</dbReference>
<feature type="signal peptide" evidence="1">
    <location>
        <begin position="1"/>
        <end position="25"/>
    </location>
</feature>
<gene>
    <name evidence="2" type="ORF">C8N44_1342</name>
</gene>